<evidence type="ECO:0000256" key="2">
    <source>
        <dbReference type="ARBA" id="ARBA00003968"/>
    </source>
</evidence>
<dbReference type="Gene3D" id="3.40.50.2020">
    <property type="match status" value="1"/>
</dbReference>
<dbReference type="GO" id="GO:0006168">
    <property type="term" value="P:adenine salvage"/>
    <property type="evidence" value="ECO:0007669"/>
    <property type="project" value="InterPro"/>
</dbReference>
<dbReference type="RefSeq" id="WP_005870566.1">
    <property type="nucleotide sequence ID" value="NZ_ACYG01000019.1"/>
</dbReference>
<reference evidence="13 14" key="1">
    <citation type="submission" date="2009-07" db="EMBL/GenBank/DDBJ databases">
        <authorList>
            <person name="Madupu R."/>
            <person name="Sebastian Y."/>
            <person name="Durkin A.S."/>
            <person name="Torralba M."/>
            <person name="Methe B."/>
            <person name="Sutton G.G."/>
            <person name="Strausberg R.L."/>
            <person name="Nelson K.E."/>
        </authorList>
    </citation>
    <scope>NUCLEOTIDE SEQUENCE [LARGE SCALE GENOMIC DNA]</scope>
    <source>
        <strain evidence="13 14">RM3268</strain>
    </source>
</reference>
<dbReference type="HAMAP" id="MF_00004">
    <property type="entry name" value="Aden_phosphoribosyltr"/>
    <property type="match status" value="1"/>
</dbReference>
<feature type="domain" description="Phosphoribosyltransferase" evidence="12">
    <location>
        <begin position="47"/>
        <end position="160"/>
    </location>
</feature>
<dbReference type="GO" id="GO:0016208">
    <property type="term" value="F:AMP binding"/>
    <property type="evidence" value="ECO:0007669"/>
    <property type="project" value="TreeGrafter"/>
</dbReference>
<dbReference type="PANTHER" id="PTHR32315">
    <property type="entry name" value="ADENINE PHOSPHORIBOSYLTRANSFERASE"/>
    <property type="match status" value="1"/>
</dbReference>
<dbReference type="STRING" id="824.CGRAC_1106"/>
<evidence type="ECO:0000256" key="11">
    <source>
        <dbReference type="HAMAP-Rule" id="MF_00004"/>
    </source>
</evidence>
<dbReference type="GO" id="GO:0005737">
    <property type="term" value="C:cytoplasm"/>
    <property type="evidence" value="ECO:0007669"/>
    <property type="project" value="UniProtKB-SubCell"/>
</dbReference>
<accession>C8PGI3</accession>
<evidence type="ECO:0000256" key="5">
    <source>
        <dbReference type="ARBA" id="ARBA00008391"/>
    </source>
</evidence>
<organism evidence="13 14">
    <name type="scientific">Campylobacter gracilis RM3268</name>
    <dbReference type="NCBI Taxonomy" id="553220"/>
    <lineage>
        <taxon>Bacteria</taxon>
        <taxon>Pseudomonadati</taxon>
        <taxon>Campylobacterota</taxon>
        <taxon>Epsilonproteobacteria</taxon>
        <taxon>Campylobacterales</taxon>
        <taxon>Campylobacteraceae</taxon>
        <taxon>Campylobacter</taxon>
    </lineage>
</organism>
<keyword evidence="9 11" id="KW-0808">Transferase</keyword>
<dbReference type="eggNOG" id="COG0503">
    <property type="taxonomic scope" value="Bacteria"/>
</dbReference>
<comment type="catalytic activity">
    <reaction evidence="1 11">
        <text>AMP + diphosphate = 5-phospho-alpha-D-ribose 1-diphosphate + adenine</text>
        <dbReference type="Rhea" id="RHEA:16609"/>
        <dbReference type="ChEBI" id="CHEBI:16708"/>
        <dbReference type="ChEBI" id="CHEBI:33019"/>
        <dbReference type="ChEBI" id="CHEBI:58017"/>
        <dbReference type="ChEBI" id="CHEBI:456215"/>
        <dbReference type="EC" id="2.4.2.7"/>
    </reaction>
</comment>
<comment type="similarity">
    <text evidence="5 11">Belongs to the purine/pyrimidine phosphoribosyltransferase family.</text>
</comment>
<dbReference type="AlphaFoldDB" id="C8PGI3"/>
<protein>
    <recommendedName>
        <fullName evidence="6 11">Adenine phosphoribosyltransferase</fullName>
        <shortName evidence="11">APRT</shortName>
        <ecNumber evidence="6 11">2.4.2.7</ecNumber>
    </recommendedName>
</protein>
<dbReference type="Pfam" id="PF00156">
    <property type="entry name" value="Pribosyltran"/>
    <property type="match status" value="1"/>
</dbReference>
<dbReference type="CDD" id="cd06223">
    <property type="entry name" value="PRTases_typeI"/>
    <property type="match status" value="1"/>
</dbReference>
<dbReference type="InterPro" id="IPR005764">
    <property type="entry name" value="Ade_phspho_trans"/>
</dbReference>
<evidence type="ECO:0000256" key="9">
    <source>
        <dbReference type="ARBA" id="ARBA00022679"/>
    </source>
</evidence>
<comment type="subunit">
    <text evidence="11">Homodimer.</text>
</comment>
<comment type="function">
    <text evidence="2 11">Catalyzes a salvage reaction resulting in the formation of AMP, that is energically less costly than de novo synthesis.</text>
</comment>
<evidence type="ECO:0000256" key="3">
    <source>
        <dbReference type="ARBA" id="ARBA00004496"/>
    </source>
</evidence>
<comment type="caution">
    <text evidence="13">The sequence shown here is derived from an EMBL/GenBank/DDBJ whole genome shotgun (WGS) entry which is preliminary data.</text>
</comment>
<evidence type="ECO:0000256" key="7">
    <source>
        <dbReference type="ARBA" id="ARBA00022490"/>
    </source>
</evidence>
<evidence type="ECO:0000256" key="1">
    <source>
        <dbReference type="ARBA" id="ARBA00000868"/>
    </source>
</evidence>
<dbReference type="Proteomes" id="UP000005709">
    <property type="component" value="Unassembled WGS sequence"/>
</dbReference>
<evidence type="ECO:0000256" key="4">
    <source>
        <dbReference type="ARBA" id="ARBA00004659"/>
    </source>
</evidence>
<dbReference type="GO" id="GO:0003999">
    <property type="term" value="F:adenine phosphoribosyltransferase activity"/>
    <property type="evidence" value="ECO:0007669"/>
    <property type="project" value="UniProtKB-UniRule"/>
</dbReference>
<dbReference type="EMBL" id="ACYG01000019">
    <property type="protein sequence ID" value="EEV18221.1"/>
    <property type="molecule type" value="Genomic_DNA"/>
</dbReference>
<evidence type="ECO:0000256" key="6">
    <source>
        <dbReference type="ARBA" id="ARBA00011893"/>
    </source>
</evidence>
<name>C8PGI3_9BACT</name>
<dbReference type="OrthoDB" id="9803963at2"/>
<dbReference type="EC" id="2.4.2.7" evidence="6 11"/>
<keyword evidence="7 11" id="KW-0963">Cytoplasm</keyword>
<keyword evidence="8 11" id="KW-0328">Glycosyltransferase</keyword>
<keyword evidence="10 11" id="KW-0660">Purine salvage</keyword>
<proteinExistence type="inferred from homology"/>
<keyword evidence="14" id="KW-1185">Reference proteome</keyword>
<dbReference type="SUPFAM" id="SSF53271">
    <property type="entry name" value="PRTase-like"/>
    <property type="match status" value="1"/>
</dbReference>
<dbReference type="NCBIfam" id="NF002634">
    <property type="entry name" value="PRK02304.1-3"/>
    <property type="match status" value="1"/>
</dbReference>
<comment type="pathway">
    <text evidence="4 11">Purine metabolism; AMP biosynthesis via salvage pathway; AMP from adenine: step 1/1.</text>
</comment>
<dbReference type="FunFam" id="3.40.50.2020:FF:000021">
    <property type="entry name" value="Adenine phosphoribosyltransferase"/>
    <property type="match status" value="1"/>
</dbReference>
<comment type="subcellular location">
    <subcellularLocation>
        <location evidence="3 11">Cytoplasm</location>
    </subcellularLocation>
</comment>
<evidence type="ECO:0000313" key="13">
    <source>
        <dbReference type="EMBL" id="EEV18221.1"/>
    </source>
</evidence>
<evidence type="ECO:0000259" key="12">
    <source>
        <dbReference type="Pfam" id="PF00156"/>
    </source>
</evidence>
<dbReference type="GO" id="GO:0044209">
    <property type="term" value="P:AMP salvage"/>
    <property type="evidence" value="ECO:0007669"/>
    <property type="project" value="UniProtKB-UniRule"/>
</dbReference>
<dbReference type="InterPro" id="IPR050054">
    <property type="entry name" value="UPRTase/APRTase"/>
</dbReference>
<dbReference type="NCBIfam" id="NF002636">
    <property type="entry name" value="PRK02304.1-5"/>
    <property type="match status" value="1"/>
</dbReference>
<gene>
    <name evidence="11 13" type="primary">apt</name>
    <name evidence="13" type="ORF">CAMGR0001_0978</name>
</gene>
<dbReference type="NCBIfam" id="TIGR01090">
    <property type="entry name" value="apt"/>
    <property type="match status" value="1"/>
</dbReference>
<dbReference type="InterPro" id="IPR029057">
    <property type="entry name" value="PRTase-like"/>
</dbReference>
<evidence type="ECO:0000256" key="8">
    <source>
        <dbReference type="ARBA" id="ARBA00022676"/>
    </source>
</evidence>
<dbReference type="GO" id="GO:0006166">
    <property type="term" value="P:purine ribonucleoside salvage"/>
    <property type="evidence" value="ECO:0007669"/>
    <property type="project" value="UniProtKB-UniRule"/>
</dbReference>
<dbReference type="PANTHER" id="PTHR32315:SF3">
    <property type="entry name" value="ADENINE PHOSPHORIBOSYLTRANSFERASE"/>
    <property type="match status" value="1"/>
</dbReference>
<dbReference type="UniPathway" id="UPA00588">
    <property type="reaction ID" value="UER00646"/>
</dbReference>
<dbReference type="InterPro" id="IPR000836">
    <property type="entry name" value="PRTase_dom"/>
</dbReference>
<dbReference type="GO" id="GO:0002055">
    <property type="term" value="F:adenine binding"/>
    <property type="evidence" value="ECO:0007669"/>
    <property type="project" value="TreeGrafter"/>
</dbReference>
<sequence length="182" mass="20559">MKSLSNEQKSYLFRSIRTVRDFPKPGILFYDITTLVGDREAFNFLLDHLAERYADYGLDYIVGIESRGFIFAAALAARLRVAFVPIRKPKKLPYITISQKYSLEYGFDQVEMHVDAFSGVQDAKVLLIDDLIATGGTARAALDLIAQTQAKCVEACFLLNLRELNDLGEFSRRTNVYCVLEA</sequence>
<evidence type="ECO:0000313" key="14">
    <source>
        <dbReference type="Proteomes" id="UP000005709"/>
    </source>
</evidence>
<evidence type="ECO:0000256" key="10">
    <source>
        <dbReference type="ARBA" id="ARBA00022726"/>
    </source>
</evidence>